<accession>G0AJW5</accession>
<reference evidence="14 15" key="1">
    <citation type="journal article" date="2004" name="Environ. Microbiol.">
        <title>Phylogeny-function analysis of (meta)genomic libraries: screening for expression of ribosomal RNA genes by large-insert library fluorescent in situ hybridization (LIL-FISH).</title>
        <authorList>
            <person name="Leveau J.H."/>
            <person name="Gerards S."/>
            <person name="de Boer W."/>
            <person name="van Veen J.A."/>
        </authorList>
    </citation>
    <scope>NUCLEOTIDE SEQUENCE [LARGE SCALE GENOMIC DNA]</scope>
    <source>
        <strain evidence="14 15">Ter331</strain>
    </source>
</reference>
<dbReference type="HOGENOM" id="CLU_009120_3_1_4"/>
<dbReference type="GO" id="GO:0015473">
    <property type="term" value="F:fimbrial usher porin activity"/>
    <property type="evidence" value="ECO:0007669"/>
    <property type="project" value="InterPro"/>
</dbReference>
<sequence length="862" mass="92755">MIRLSHQRKPVRLALSAITLAVLAQVAHAQGQGGSIFNEQFLDIGGDQSRADLSLFAFGNRVLPGSYLVDVSLNESSVGQSQVNFVDNLDEAADSKSAQACITRSMLEGWGVKVEVFPVLMAAGDQCVDLAKVIPGSSISYNGEKLRLTLSIPQAAMKRQARGAITPDKWDKGINVGMLDYQFSAARYDGGNNFGGNNTGSSVNGITDFNGNPSTATSQARNTLYAGLRGGFNLGDWRFRNFSTYNRGLDGQGHWQSVTSYLQRDIAALGGQLTLGDSTTPGNFFDSFQFRGVQLASDDGMLPDSQQGYAPTIRGVAQTNARVTVRQNGFVVYSTYVAPGPFVLDDLYPTSTSGDLEVTITEADGRETKFKQAFSAVPTLLREGVWRYSATAGQYRNGLGSNVSGSKPFFMQGTVARGLGREFSLYGGLIGSEIHQSVVFGVGKNLRDFGAISADLSQAHTKGPFNQSYDGQSLRFLYAKSFENYGTSVRMAGYRYSTGGFRTFQEAAQMQDLQSGQVLNNRRSQLQLDFAQQLGSRGGSVYASAQQQSYWGTDQKTRLIQLGYSNFYKQFTYSFTYNNSTNLSGPSSRQLMVSLSMPLGDSRSYARYSATQGNDGEVSHQASVYGSALDDGRLTYNVSTTHSNRSDNSGSASASYLSQYGRFDFGRAQGSGYGQTTLGVAGGLVVHGGGVTLSQPLGETMALVEAPDAANVGFEVYPGVRTDSRGNAVLANLSPYRINRLAVRTEDLGDEVEIKNAAMDVVPTRGAVVLAKFETAIGLRLMLTLSDKSGKPLPFGARVENEQGQEMGIVGSEGQTFVTGAKDAGAFSVKWGQSAAEQCRVKYQVPVEKNPAPIRQMNAQCE</sequence>
<dbReference type="InterPro" id="IPR000015">
    <property type="entry name" value="Fimb_usher"/>
</dbReference>
<name>G0AJW5_COLFT</name>
<evidence type="ECO:0000256" key="9">
    <source>
        <dbReference type="ARBA" id="ARBA00023237"/>
    </source>
</evidence>
<feature type="domain" description="PapC-like C-terminal" evidence="12">
    <location>
        <begin position="782"/>
        <end position="846"/>
    </location>
</feature>
<evidence type="ECO:0000313" key="15">
    <source>
        <dbReference type="Proteomes" id="UP000008392"/>
    </source>
</evidence>
<feature type="chain" id="PRO_5003396896" evidence="11">
    <location>
        <begin position="30"/>
        <end position="862"/>
    </location>
</feature>
<dbReference type="RefSeq" id="WP_014005564.1">
    <property type="nucleotide sequence ID" value="NC_015856.1"/>
</dbReference>
<reference evidence="15" key="6">
    <citation type="submission" date="2011-05" db="EMBL/GenBank/DDBJ databases">
        <title>Complete sequence of Collimonas fungivorans Ter331.</title>
        <authorList>
            <person name="Leveau J.H."/>
        </authorList>
    </citation>
    <scope>NUCLEOTIDE SEQUENCE [LARGE SCALE GENOMIC DNA]</scope>
    <source>
        <strain evidence="15">Ter331</strain>
    </source>
</reference>
<feature type="signal peptide" evidence="11">
    <location>
        <begin position="1"/>
        <end position="29"/>
    </location>
</feature>
<evidence type="ECO:0000256" key="8">
    <source>
        <dbReference type="ARBA" id="ARBA00023136"/>
    </source>
</evidence>
<dbReference type="PANTHER" id="PTHR30451:SF21">
    <property type="entry name" value="FIMBRIAL USHER DOMAIN-CONTAINING PROTEIN YDET-RELATED"/>
    <property type="match status" value="1"/>
</dbReference>
<dbReference type="InterPro" id="IPR018030">
    <property type="entry name" value="Fimbrial_membr_usher_CS"/>
</dbReference>
<evidence type="ECO:0000259" key="12">
    <source>
        <dbReference type="Pfam" id="PF13953"/>
    </source>
</evidence>
<keyword evidence="6 10" id="KW-0812">Transmembrane</keyword>
<dbReference type="Gene3D" id="2.60.40.3110">
    <property type="match status" value="1"/>
</dbReference>
<dbReference type="Gene3D" id="2.60.40.2610">
    <property type="entry name" value="Outer membrane usher protein FimD, plug domain"/>
    <property type="match status" value="1"/>
</dbReference>
<evidence type="ECO:0000259" key="13">
    <source>
        <dbReference type="Pfam" id="PF13954"/>
    </source>
</evidence>
<reference evidence="14 15" key="3">
    <citation type="journal article" date="2008" name="FEMS Microbiol. Ecol.">
        <title>Identification and characterization of genes underlying chitinolysis in Collimonas fungivorans Ter331.</title>
        <authorList>
            <person name="Fritsche K."/>
            <person name="de Boer W."/>
            <person name="Gerards S."/>
            <person name="van den Berg M."/>
            <person name="van Veen J.A."/>
            <person name="Leveau J.H."/>
        </authorList>
    </citation>
    <scope>NUCLEOTIDE SEQUENCE [LARGE SCALE GENOMIC DNA]</scope>
    <source>
        <strain evidence="14 15">Ter331</strain>
    </source>
</reference>
<comment type="subcellular location">
    <subcellularLocation>
        <location evidence="1 10">Cell outer membrane</location>
        <topology evidence="1 10">Multi-pass membrane protein</topology>
    </subcellularLocation>
</comment>
<reference evidence="14 15" key="2">
    <citation type="journal article" date="2006" name="J. Microbiol. Methods">
        <title>Genomic flank-sequencing of plasposon insertion sites for rapid identification of functional genes.</title>
        <authorList>
            <person name="Leveau J.H."/>
            <person name="Gerards S."/>
            <person name="Fritsche K."/>
            <person name="Zondag G."/>
            <person name="van Veen J.A."/>
        </authorList>
    </citation>
    <scope>NUCLEOTIDE SEQUENCE [LARGE SCALE GENOMIC DNA]</scope>
    <source>
        <strain evidence="14 15">Ter331</strain>
    </source>
</reference>
<reference evidence="14 15" key="4">
    <citation type="journal article" date="2010" name="Environ. Microbiol.">
        <title>The bacterial genus Collimonas: mycophagy, weathering and other adaptive solutions to life in oligotrophic soil environments.</title>
        <authorList>
            <person name="Leveau J.H."/>
            <person name="Uroz S."/>
            <person name="de Boer W."/>
        </authorList>
    </citation>
    <scope>NUCLEOTIDE SEQUENCE [LARGE SCALE GENOMIC DNA]</scope>
    <source>
        <strain evidence="14 15">Ter331</strain>
    </source>
</reference>
<evidence type="ECO:0000256" key="6">
    <source>
        <dbReference type="ARBA" id="ARBA00022692"/>
    </source>
</evidence>
<dbReference type="eggNOG" id="COG3188">
    <property type="taxonomic scope" value="Bacteria"/>
</dbReference>
<keyword evidence="5 10" id="KW-1029">Fimbrium biogenesis</keyword>
<keyword evidence="8 10" id="KW-0472">Membrane</keyword>
<gene>
    <name evidence="14" type="primary">bcfC</name>
    <name evidence="14" type="ordered locus">CFU_1578</name>
</gene>
<dbReference type="PANTHER" id="PTHR30451">
    <property type="entry name" value="OUTER MEMBRANE USHER PROTEIN"/>
    <property type="match status" value="1"/>
</dbReference>
<evidence type="ECO:0000256" key="2">
    <source>
        <dbReference type="ARBA" id="ARBA00008064"/>
    </source>
</evidence>
<dbReference type="InterPro" id="IPR025949">
    <property type="entry name" value="PapC-like_C"/>
</dbReference>
<dbReference type="KEGG" id="cfu:CFU_1578"/>
<evidence type="ECO:0000256" key="5">
    <source>
        <dbReference type="ARBA" id="ARBA00022558"/>
    </source>
</evidence>
<evidence type="ECO:0000256" key="11">
    <source>
        <dbReference type="SAM" id="SignalP"/>
    </source>
</evidence>
<proteinExistence type="inferred from homology"/>
<keyword evidence="9 10" id="KW-0998">Cell outer membrane</keyword>
<dbReference type="InterPro" id="IPR037224">
    <property type="entry name" value="PapC_N_sf"/>
</dbReference>
<dbReference type="GO" id="GO:0009297">
    <property type="term" value="P:pilus assembly"/>
    <property type="evidence" value="ECO:0007669"/>
    <property type="project" value="InterPro"/>
</dbReference>
<keyword evidence="3 10" id="KW-0813">Transport</keyword>
<dbReference type="Pfam" id="PF13954">
    <property type="entry name" value="PapC_N"/>
    <property type="match status" value="1"/>
</dbReference>
<dbReference type="STRING" id="1005048.CFU_1578"/>
<dbReference type="GO" id="GO:0009279">
    <property type="term" value="C:cell outer membrane"/>
    <property type="evidence" value="ECO:0007669"/>
    <property type="project" value="UniProtKB-SubCell"/>
</dbReference>
<evidence type="ECO:0000256" key="1">
    <source>
        <dbReference type="ARBA" id="ARBA00004571"/>
    </source>
</evidence>
<dbReference type="InterPro" id="IPR042186">
    <property type="entry name" value="FimD_plug_dom"/>
</dbReference>
<organism evidence="14 15">
    <name type="scientific">Collimonas fungivorans (strain Ter331)</name>
    <dbReference type="NCBI Taxonomy" id="1005048"/>
    <lineage>
        <taxon>Bacteria</taxon>
        <taxon>Pseudomonadati</taxon>
        <taxon>Pseudomonadota</taxon>
        <taxon>Betaproteobacteria</taxon>
        <taxon>Burkholderiales</taxon>
        <taxon>Oxalobacteraceae</taxon>
        <taxon>Collimonas</taxon>
    </lineage>
</organism>
<dbReference type="FunFam" id="2.60.40.3110:FF:000001">
    <property type="entry name" value="Putative fimbrial outer membrane usher"/>
    <property type="match status" value="1"/>
</dbReference>
<dbReference type="InterPro" id="IPR025885">
    <property type="entry name" value="PapC_N"/>
</dbReference>
<dbReference type="InterPro" id="IPR043142">
    <property type="entry name" value="PapC-like_C_sf"/>
</dbReference>
<dbReference type="FunFam" id="2.60.40.2610:FF:000001">
    <property type="entry name" value="Outer membrane fimbrial usher protein"/>
    <property type="match status" value="1"/>
</dbReference>
<evidence type="ECO:0000256" key="7">
    <source>
        <dbReference type="ARBA" id="ARBA00022729"/>
    </source>
</evidence>
<dbReference type="Gene3D" id="3.10.20.410">
    <property type="match status" value="1"/>
</dbReference>
<dbReference type="AlphaFoldDB" id="G0AJW5"/>
<dbReference type="Pfam" id="PF00577">
    <property type="entry name" value="Usher"/>
    <property type="match status" value="1"/>
</dbReference>
<dbReference type="SUPFAM" id="SSF141729">
    <property type="entry name" value="FimD N-terminal domain-like"/>
    <property type="match status" value="1"/>
</dbReference>
<protein>
    <submittedName>
        <fullName evidence="14">Outer membrane usher protein</fullName>
    </submittedName>
</protein>
<evidence type="ECO:0000256" key="3">
    <source>
        <dbReference type="ARBA" id="ARBA00022448"/>
    </source>
</evidence>
<evidence type="ECO:0000256" key="10">
    <source>
        <dbReference type="RuleBase" id="RU003884"/>
    </source>
</evidence>
<dbReference type="Gene3D" id="2.60.40.2070">
    <property type="match status" value="1"/>
</dbReference>
<keyword evidence="4" id="KW-1134">Transmembrane beta strand</keyword>
<dbReference type="EMBL" id="CP002745">
    <property type="protein sequence ID" value="AEK61410.1"/>
    <property type="molecule type" value="Genomic_DNA"/>
</dbReference>
<comment type="similarity">
    <text evidence="2 10">Belongs to the fimbrial export usher family.</text>
</comment>
<evidence type="ECO:0000313" key="14">
    <source>
        <dbReference type="EMBL" id="AEK61410.1"/>
    </source>
</evidence>
<dbReference type="Proteomes" id="UP000008392">
    <property type="component" value="Chromosome"/>
</dbReference>
<reference evidence="14 15" key="5">
    <citation type="journal article" date="2011" name="ISME J.">
        <title>Dual transcriptional profiling of a bacterial/fungal confrontation: Collimonas fungivorans versus Aspergillus niger.</title>
        <authorList>
            <person name="Mela F."/>
            <person name="Fritsche K."/>
            <person name="de Boer W."/>
            <person name="van Veen J.A."/>
            <person name="de Graaff L.H."/>
            <person name="van den Berg M."/>
            <person name="Leveau J.H."/>
        </authorList>
    </citation>
    <scope>NUCLEOTIDE SEQUENCE [LARGE SCALE GENOMIC DNA]</scope>
    <source>
        <strain evidence="14 15">Ter331</strain>
    </source>
</reference>
<keyword evidence="15" id="KW-1185">Reference proteome</keyword>
<dbReference type="Pfam" id="PF13953">
    <property type="entry name" value="PapC_C"/>
    <property type="match status" value="1"/>
</dbReference>
<keyword evidence="7 11" id="KW-0732">Signal</keyword>
<evidence type="ECO:0000256" key="4">
    <source>
        <dbReference type="ARBA" id="ARBA00022452"/>
    </source>
</evidence>
<feature type="domain" description="PapC N-terminal" evidence="13">
    <location>
        <begin position="37"/>
        <end position="185"/>
    </location>
</feature>
<dbReference type="PROSITE" id="PS01151">
    <property type="entry name" value="FIMBRIAL_USHER"/>
    <property type="match status" value="1"/>
</dbReference>